<accession>E3KYM8</accession>
<dbReference type="AlphaFoldDB" id="E3KYM8"/>
<organism evidence="2 3">
    <name type="scientific">Puccinia graminis f. sp. tritici (strain CRL 75-36-700-3 / race SCCL)</name>
    <name type="common">Black stem rust fungus</name>
    <dbReference type="NCBI Taxonomy" id="418459"/>
    <lineage>
        <taxon>Eukaryota</taxon>
        <taxon>Fungi</taxon>
        <taxon>Dikarya</taxon>
        <taxon>Basidiomycota</taxon>
        <taxon>Pucciniomycotina</taxon>
        <taxon>Pucciniomycetes</taxon>
        <taxon>Pucciniales</taxon>
        <taxon>Pucciniaceae</taxon>
        <taxon>Puccinia</taxon>
    </lineage>
</organism>
<dbReference type="HOGENOM" id="CLU_1156879_0_0_1"/>
<reference key="1">
    <citation type="submission" date="2007-01" db="EMBL/GenBank/DDBJ databases">
        <title>The Genome Sequence of Puccinia graminis f. sp. tritici Strain CRL 75-36-700-3.</title>
        <authorList>
            <consortium name="The Broad Institute Genome Sequencing Platform"/>
            <person name="Birren B."/>
            <person name="Lander E."/>
            <person name="Galagan J."/>
            <person name="Nusbaum C."/>
            <person name="Devon K."/>
            <person name="Cuomo C."/>
            <person name="Jaffe D."/>
            <person name="Butler J."/>
            <person name="Alvarez P."/>
            <person name="Gnerre S."/>
            <person name="Grabherr M."/>
            <person name="Mauceli E."/>
            <person name="Brockman W."/>
            <person name="Young S."/>
            <person name="LaButti K."/>
            <person name="Sykes S."/>
            <person name="DeCaprio D."/>
            <person name="Crawford M."/>
            <person name="Koehrsen M."/>
            <person name="Engels R."/>
            <person name="Montgomery P."/>
            <person name="Pearson M."/>
            <person name="Howarth C."/>
            <person name="Larson L."/>
            <person name="White J."/>
            <person name="Zeng Q."/>
            <person name="Kodira C."/>
            <person name="Yandava C."/>
            <person name="Alvarado L."/>
            <person name="O'Leary S."/>
            <person name="Szabo L."/>
            <person name="Dean R."/>
            <person name="Schein J."/>
        </authorList>
    </citation>
    <scope>NUCLEOTIDE SEQUENCE</scope>
    <source>
        <strain>CRL 75-36-700-3</strain>
    </source>
</reference>
<dbReference type="Proteomes" id="UP000008783">
    <property type="component" value="Unassembled WGS sequence"/>
</dbReference>
<reference evidence="3" key="2">
    <citation type="journal article" date="2011" name="Proc. Natl. Acad. Sci. U.S.A.">
        <title>Obligate biotrophy features unraveled by the genomic analysis of rust fungi.</title>
        <authorList>
            <person name="Duplessis S."/>
            <person name="Cuomo C.A."/>
            <person name="Lin Y.-C."/>
            <person name="Aerts A."/>
            <person name="Tisserant E."/>
            <person name="Veneault-Fourrey C."/>
            <person name="Joly D.L."/>
            <person name="Hacquard S."/>
            <person name="Amselem J."/>
            <person name="Cantarel B.L."/>
            <person name="Chiu R."/>
            <person name="Coutinho P.M."/>
            <person name="Feau N."/>
            <person name="Field M."/>
            <person name="Frey P."/>
            <person name="Gelhaye E."/>
            <person name="Goldberg J."/>
            <person name="Grabherr M.G."/>
            <person name="Kodira C.D."/>
            <person name="Kohler A."/>
            <person name="Kuees U."/>
            <person name="Lindquist E.A."/>
            <person name="Lucas S.M."/>
            <person name="Mago R."/>
            <person name="Mauceli E."/>
            <person name="Morin E."/>
            <person name="Murat C."/>
            <person name="Pangilinan J.L."/>
            <person name="Park R."/>
            <person name="Pearson M."/>
            <person name="Quesneville H."/>
            <person name="Rouhier N."/>
            <person name="Sakthikumar S."/>
            <person name="Salamov A.A."/>
            <person name="Schmutz J."/>
            <person name="Selles B."/>
            <person name="Shapiro H."/>
            <person name="Tanguay P."/>
            <person name="Tuskan G.A."/>
            <person name="Henrissat B."/>
            <person name="Van de Peer Y."/>
            <person name="Rouze P."/>
            <person name="Ellis J.G."/>
            <person name="Dodds P.N."/>
            <person name="Schein J.E."/>
            <person name="Zhong S."/>
            <person name="Hamelin R.C."/>
            <person name="Grigoriev I.V."/>
            <person name="Szabo L.J."/>
            <person name="Martin F."/>
        </authorList>
    </citation>
    <scope>NUCLEOTIDE SEQUENCE [LARGE SCALE GENOMIC DNA]</scope>
    <source>
        <strain evidence="3">CRL 75-36-700-3 / race SCCL</strain>
    </source>
</reference>
<evidence type="ECO:0000313" key="3">
    <source>
        <dbReference type="Proteomes" id="UP000008783"/>
    </source>
</evidence>
<dbReference type="KEGG" id="pgr:PGTG_15266"/>
<dbReference type="RefSeq" id="XP_003333843.2">
    <property type="nucleotide sequence ID" value="XM_003333795.2"/>
</dbReference>
<dbReference type="GeneID" id="10547311"/>
<keyword evidence="3" id="KW-1185">Reference proteome</keyword>
<evidence type="ECO:0000256" key="1">
    <source>
        <dbReference type="SAM" id="MobiDB-lite"/>
    </source>
</evidence>
<sequence>MAMTYLLPPLPPLVLPAKLHLPRNCYPFPRPFQFPLALSATGPVFFDHPTLPDKEDKARGTLTYSRTQLIPRDGTPVSQSPLAPPHPTHGGLGEPTRVVGSRDRLGGWKPAAEDVQKQHALASRGDPSVVLRFPENKTPGSAPAHDLIHDEPLSPTSRFSADNWNQVPFNQNGLAETNDHFLANHHYDGQSMSSLATTSYRHDQNSGRQEEQTFHSVHGPCAPAASIFDVTAHLLNPLVT</sequence>
<dbReference type="InParanoid" id="E3KYM8"/>
<evidence type="ECO:0000313" key="2">
    <source>
        <dbReference type="EMBL" id="EFP89424.2"/>
    </source>
</evidence>
<dbReference type="EMBL" id="DS178322">
    <property type="protein sequence ID" value="EFP89424.2"/>
    <property type="molecule type" value="Genomic_DNA"/>
</dbReference>
<protein>
    <submittedName>
        <fullName evidence="2">Uncharacterized protein</fullName>
    </submittedName>
</protein>
<proteinExistence type="predicted"/>
<name>E3KYM8_PUCGT</name>
<gene>
    <name evidence="2" type="ORF">PGTG_15266</name>
</gene>
<feature type="region of interest" description="Disordered" evidence="1">
    <location>
        <begin position="71"/>
        <end position="95"/>
    </location>
</feature>
<dbReference type="VEuPathDB" id="FungiDB:PGTG_15266"/>